<keyword evidence="1" id="KW-0812">Transmembrane</keyword>
<evidence type="ECO:0000256" key="1">
    <source>
        <dbReference type="SAM" id="Phobius"/>
    </source>
</evidence>
<comment type="caution">
    <text evidence="2">The sequence shown here is derived from an EMBL/GenBank/DDBJ whole genome shotgun (WGS) entry which is preliminary data.</text>
</comment>
<sequence length="137" mass="15077">MLSIILPTFEAVFVQFTFFMAAFLGGVLGAWRYLPGCRAFYGRLSHMQVLYGRREGSSGLSVSGCSSPRVSFERVLSGGLADLFHFFLDHSNYVPSLHNLTSSTSLCGCILSPRDFLRSCRLVGFIPCCIAITPPPR</sequence>
<gene>
    <name evidence="2" type="ORF">QBC32DRAFT_103560</name>
</gene>
<dbReference type="Proteomes" id="UP001303222">
    <property type="component" value="Unassembled WGS sequence"/>
</dbReference>
<keyword evidence="1" id="KW-1133">Transmembrane helix</keyword>
<dbReference type="AlphaFoldDB" id="A0AAN6SGX8"/>
<proteinExistence type="predicted"/>
<keyword evidence="3" id="KW-1185">Reference proteome</keyword>
<evidence type="ECO:0000313" key="3">
    <source>
        <dbReference type="Proteomes" id="UP001303222"/>
    </source>
</evidence>
<feature type="transmembrane region" description="Helical" evidence="1">
    <location>
        <begin position="12"/>
        <end position="34"/>
    </location>
</feature>
<accession>A0AAN6SGX8</accession>
<reference evidence="2" key="2">
    <citation type="submission" date="2023-06" db="EMBL/GenBank/DDBJ databases">
        <authorList>
            <consortium name="Lawrence Berkeley National Laboratory"/>
            <person name="Mondo S.J."/>
            <person name="Hensen N."/>
            <person name="Bonometti L."/>
            <person name="Westerberg I."/>
            <person name="Brannstrom I.O."/>
            <person name="Guillou S."/>
            <person name="Cros-Aarteil S."/>
            <person name="Calhoun S."/>
            <person name="Haridas S."/>
            <person name="Kuo A."/>
            <person name="Pangilinan J."/>
            <person name="Riley R."/>
            <person name="Labutti K."/>
            <person name="Andreopoulos B."/>
            <person name="Lipzen A."/>
            <person name="Chen C."/>
            <person name="Yanf M."/>
            <person name="Daum C."/>
            <person name="Ng V."/>
            <person name="Clum A."/>
            <person name="Steindorff A."/>
            <person name="Ohm R."/>
            <person name="Martin F."/>
            <person name="Silar P."/>
            <person name="Natvig D."/>
            <person name="Lalanne C."/>
            <person name="Gautier V."/>
            <person name="Ament-Velasquez S.L."/>
            <person name="Kruys A."/>
            <person name="Hutchinson M.I."/>
            <person name="Powell A.J."/>
            <person name="Barry K."/>
            <person name="Miller A.N."/>
            <person name="Grigoriev I.V."/>
            <person name="Debuchy R."/>
            <person name="Gladieux P."/>
            <person name="Thoren M.H."/>
            <person name="Johannesson H."/>
        </authorList>
    </citation>
    <scope>NUCLEOTIDE SEQUENCE</scope>
    <source>
        <strain evidence="2">CBS 626.80</strain>
    </source>
</reference>
<keyword evidence="1" id="KW-0472">Membrane</keyword>
<name>A0AAN6SGX8_9PEZI</name>
<organism evidence="2 3">
    <name type="scientific">Pseudoneurospora amorphoporcata</name>
    <dbReference type="NCBI Taxonomy" id="241081"/>
    <lineage>
        <taxon>Eukaryota</taxon>
        <taxon>Fungi</taxon>
        <taxon>Dikarya</taxon>
        <taxon>Ascomycota</taxon>
        <taxon>Pezizomycotina</taxon>
        <taxon>Sordariomycetes</taxon>
        <taxon>Sordariomycetidae</taxon>
        <taxon>Sordariales</taxon>
        <taxon>Sordariaceae</taxon>
        <taxon>Pseudoneurospora</taxon>
    </lineage>
</organism>
<reference evidence="2" key="1">
    <citation type="journal article" date="2023" name="Mol. Phylogenet. Evol.">
        <title>Genome-scale phylogeny and comparative genomics of the fungal order Sordariales.</title>
        <authorList>
            <person name="Hensen N."/>
            <person name="Bonometti L."/>
            <person name="Westerberg I."/>
            <person name="Brannstrom I.O."/>
            <person name="Guillou S."/>
            <person name="Cros-Aarteil S."/>
            <person name="Calhoun S."/>
            <person name="Haridas S."/>
            <person name="Kuo A."/>
            <person name="Mondo S."/>
            <person name="Pangilinan J."/>
            <person name="Riley R."/>
            <person name="LaButti K."/>
            <person name="Andreopoulos B."/>
            <person name="Lipzen A."/>
            <person name="Chen C."/>
            <person name="Yan M."/>
            <person name="Daum C."/>
            <person name="Ng V."/>
            <person name="Clum A."/>
            <person name="Steindorff A."/>
            <person name="Ohm R.A."/>
            <person name="Martin F."/>
            <person name="Silar P."/>
            <person name="Natvig D.O."/>
            <person name="Lalanne C."/>
            <person name="Gautier V."/>
            <person name="Ament-Velasquez S.L."/>
            <person name="Kruys A."/>
            <person name="Hutchinson M.I."/>
            <person name="Powell A.J."/>
            <person name="Barry K."/>
            <person name="Miller A.N."/>
            <person name="Grigoriev I.V."/>
            <person name="Debuchy R."/>
            <person name="Gladieux P."/>
            <person name="Hiltunen Thoren M."/>
            <person name="Johannesson H."/>
        </authorList>
    </citation>
    <scope>NUCLEOTIDE SEQUENCE</scope>
    <source>
        <strain evidence="2">CBS 626.80</strain>
    </source>
</reference>
<protein>
    <submittedName>
        <fullName evidence="2">Uncharacterized protein</fullName>
    </submittedName>
</protein>
<dbReference type="EMBL" id="MU859097">
    <property type="protein sequence ID" value="KAK3953942.1"/>
    <property type="molecule type" value="Genomic_DNA"/>
</dbReference>
<evidence type="ECO:0000313" key="2">
    <source>
        <dbReference type="EMBL" id="KAK3953942.1"/>
    </source>
</evidence>